<dbReference type="InterPro" id="IPR036374">
    <property type="entry name" value="OxRdtase_Mopterin-bd_sf"/>
</dbReference>
<keyword evidence="4" id="KW-1185">Reference proteome</keyword>
<gene>
    <name evidence="3" type="ORF">RG540_CH02470</name>
</gene>
<organism evidence="3 4">
    <name type="scientific">Neorhizobium galegae bv. orientalis str. HAMBI 540</name>
    <dbReference type="NCBI Taxonomy" id="1028800"/>
    <lineage>
        <taxon>Bacteria</taxon>
        <taxon>Pseudomonadati</taxon>
        <taxon>Pseudomonadota</taxon>
        <taxon>Alphaproteobacteria</taxon>
        <taxon>Hyphomicrobiales</taxon>
        <taxon>Rhizobiaceae</taxon>
        <taxon>Rhizobium/Agrobacterium group</taxon>
        <taxon>Neorhizobium</taxon>
    </lineage>
</organism>
<evidence type="ECO:0000259" key="2">
    <source>
        <dbReference type="Pfam" id="PF00174"/>
    </source>
</evidence>
<dbReference type="OrthoDB" id="9795587at2"/>
<dbReference type="PROSITE" id="PS51257">
    <property type="entry name" value="PROKAR_LIPOPROTEIN"/>
    <property type="match status" value="1"/>
</dbReference>
<sequence>MSRIITRRRFLIGATMTASALGLSGCDAIVESDRTKSVLKIAEGFSMKTQRFLLGDDALAREFTEADLSPVFRANGTSMPDNPQYLDWMNQQFSTWKLEVGGLVDKPMQLSLADLKALPARTQITRHDCVEGWSAIGKWTGVPLGALLKTVGLKPEARYIVFHCADEYEKTLDGTGWYYESIDLVDAFHPQTILAHTMNGRDLEVAHGAPLRLRVERQLGYKQAKYLTRIEAVADLGRLYGGSGGFWEDRGYEWYAGI</sequence>
<dbReference type="InterPro" id="IPR006311">
    <property type="entry name" value="TAT_signal"/>
</dbReference>
<proteinExistence type="predicted"/>
<dbReference type="AlphaFoldDB" id="A0A068SL77"/>
<dbReference type="Pfam" id="PF00174">
    <property type="entry name" value="Oxidored_molyb"/>
    <property type="match status" value="1"/>
</dbReference>
<dbReference type="PATRIC" id="fig|1028800.3.peg.251"/>
<dbReference type="eggNOG" id="COG2041">
    <property type="taxonomic scope" value="Bacteria"/>
</dbReference>
<dbReference type="PROSITE" id="PS51318">
    <property type="entry name" value="TAT"/>
    <property type="match status" value="1"/>
</dbReference>
<dbReference type="KEGG" id="ngg:RG540_CH02470"/>
<dbReference type="RefSeq" id="WP_038583795.1">
    <property type="nucleotide sequence ID" value="NZ_HG938353.1"/>
</dbReference>
<feature type="signal peptide" evidence="1">
    <location>
        <begin position="1"/>
        <end position="20"/>
    </location>
</feature>
<evidence type="ECO:0000256" key="1">
    <source>
        <dbReference type="SAM" id="SignalP"/>
    </source>
</evidence>
<dbReference type="Proteomes" id="UP000028181">
    <property type="component" value="Chromosome I"/>
</dbReference>
<feature type="domain" description="Oxidoreductase molybdopterin-binding" evidence="2">
    <location>
        <begin position="92"/>
        <end position="233"/>
    </location>
</feature>
<evidence type="ECO:0000313" key="3">
    <source>
        <dbReference type="EMBL" id="CDN46441.1"/>
    </source>
</evidence>
<dbReference type="SUPFAM" id="SSF56524">
    <property type="entry name" value="Oxidoreductase molybdopterin-binding domain"/>
    <property type="match status" value="1"/>
</dbReference>
<name>A0A068SL77_NEOGA</name>
<dbReference type="InterPro" id="IPR000572">
    <property type="entry name" value="OxRdtase_Mopterin-bd_dom"/>
</dbReference>
<reference evidence="4" key="1">
    <citation type="journal article" date="2014" name="BMC Genomics">
        <title>Genome sequencing of two Neorhizobium galegae strains reveals a noeT gene responsible for the unusual acetylation of the nodulation factors.</title>
        <authorList>
            <person name="Osterman J."/>
            <person name="Marsh J."/>
            <person name="Laine P.K."/>
            <person name="Zeng Z."/>
            <person name="Alatalo E."/>
            <person name="Sullivan J.T."/>
            <person name="Young J.P."/>
            <person name="Thomas-Oates J."/>
            <person name="Paulin L."/>
            <person name="Lindstrom K."/>
        </authorList>
    </citation>
    <scope>NUCLEOTIDE SEQUENCE [LARGE SCALE GENOMIC DNA]</scope>
    <source>
        <strain evidence="4">HAMBI 540</strain>
    </source>
</reference>
<dbReference type="PANTHER" id="PTHR43032:SF2">
    <property type="entry name" value="BLL0505 PROTEIN"/>
    <property type="match status" value="1"/>
</dbReference>
<dbReference type="GeneID" id="24257393"/>
<protein>
    <submittedName>
        <fullName evidence="3">Putative exported molybdopterin cofactor-containing protein</fullName>
    </submittedName>
</protein>
<accession>A0A068SL77</accession>
<dbReference type="EMBL" id="HG938353">
    <property type="protein sequence ID" value="CDN46441.1"/>
    <property type="molecule type" value="Genomic_DNA"/>
</dbReference>
<feature type="chain" id="PRO_5001653199" evidence="1">
    <location>
        <begin position="21"/>
        <end position="258"/>
    </location>
</feature>
<dbReference type="CDD" id="cd02108">
    <property type="entry name" value="bact_SO_family_Moco"/>
    <property type="match status" value="1"/>
</dbReference>
<dbReference type="Gene3D" id="3.90.420.10">
    <property type="entry name" value="Oxidoreductase, molybdopterin-binding domain"/>
    <property type="match status" value="1"/>
</dbReference>
<dbReference type="HOGENOM" id="CLU_045520_2_0_5"/>
<keyword evidence="1" id="KW-0732">Signal</keyword>
<evidence type="ECO:0000313" key="4">
    <source>
        <dbReference type="Proteomes" id="UP000028181"/>
    </source>
</evidence>
<dbReference type="PANTHER" id="PTHR43032">
    <property type="entry name" value="PROTEIN-METHIONINE-SULFOXIDE REDUCTASE"/>
    <property type="match status" value="1"/>
</dbReference>